<name>A0A7J0CCF9_9ACTN</name>
<keyword evidence="4" id="KW-1185">Reference proteome</keyword>
<sequence length="65" mass="6405">MVLAVTTSTGGYPAVSSYTAVFVGATVLAAAGVAAALAFPRTAGQPEAEAPISSGRVTRPIRPTT</sequence>
<evidence type="ECO:0000313" key="4">
    <source>
        <dbReference type="Proteomes" id="UP000498980"/>
    </source>
</evidence>
<dbReference type="AlphaFoldDB" id="A0A7J0CCF9"/>
<protein>
    <submittedName>
        <fullName evidence="3">Uncharacterized protein</fullName>
    </submittedName>
</protein>
<feature type="transmembrane region" description="Helical" evidence="2">
    <location>
        <begin position="20"/>
        <end position="39"/>
    </location>
</feature>
<proteinExistence type="predicted"/>
<comment type="caution">
    <text evidence="3">The sequence shown here is derived from an EMBL/GenBank/DDBJ whole genome shotgun (WGS) entry which is preliminary data.</text>
</comment>
<gene>
    <name evidence="3" type="ORF">Sfulv_42070</name>
</gene>
<keyword evidence="2" id="KW-0812">Transmembrane</keyword>
<dbReference type="EMBL" id="BLWC01000001">
    <property type="protein sequence ID" value="GFM99396.1"/>
    <property type="molecule type" value="Genomic_DNA"/>
</dbReference>
<accession>A0A7J0CCF9</accession>
<reference evidence="3 4" key="1">
    <citation type="submission" date="2020-05" db="EMBL/GenBank/DDBJ databases">
        <title>Whole genome shotgun sequence of Streptomyces fulvorobeus NBRC 15897.</title>
        <authorList>
            <person name="Komaki H."/>
            <person name="Tamura T."/>
        </authorList>
    </citation>
    <scope>NUCLEOTIDE SEQUENCE [LARGE SCALE GENOMIC DNA]</scope>
    <source>
        <strain evidence="3 4">NBRC 15897</strain>
    </source>
</reference>
<evidence type="ECO:0000256" key="2">
    <source>
        <dbReference type="SAM" id="Phobius"/>
    </source>
</evidence>
<evidence type="ECO:0000313" key="3">
    <source>
        <dbReference type="EMBL" id="GFM99396.1"/>
    </source>
</evidence>
<dbReference type="Proteomes" id="UP000498980">
    <property type="component" value="Unassembled WGS sequence"/>
</dbReference>
<organism evidence="3 4">
    <name type="scientific">Streptomyces fulvorobeus</name>
    <dbReference type="NCBI Taxonomy" id="284028"/>
    <lineage>
        <taxon>Bacteria</taxon>
        <taxon>Bacillati</taxon>
        <taxon>Actinomycetota</taxon>
        <taxon>Actinomycetes</taxon>
        <taxon>Kitasatosporales</taxon>
        <taxon>Streptomycetaceae</taxon>
        <taxon>Streptomyces</taxon>
    </lineage>
</organism>
<evidence type="ECO:0000256" key="1">
    <source>
        <dbReference type="SAM" id="MobiDB-lite"/>
    </source>
</evidence>
<keyword evidence="2" id="KW-0472">Membrane</keyword>
<feature type="region of interest" description="Disordered" evidence="1">
    <location>
        <begin position="43"/>
        <end position="65"/>
    </location>
</feature>
<keyword evidence="2" id="KW-1133">Transmembrane helix</keyword>